<gene>
    <name evidence="10" type="ORF">J3R30DRAFT_1058008</name>
</gene>
<accession>A0A9W9DIK6</accession>
<dbReference type="PRINTS" id="PR00792">
    <property type="entry name" value="PEPSIN"/>
</dbReference>
<dbReference type="Pfam" id="PF00026">
    <property type="entry name" value="Asp"/>
    <property type="match status" value="1"/>
</dbReference>
<feature type="chain" id="PRO_5040789282" evidence="8">
    <location>
        <begin position="21"/>
        <end position="439"/>
    </location>
</feature>
<evidence type="ECO:0000313" key="11">
    <source>
        <dbReference type="Proteomes" id="UP001150266"/>
    </source>
</evidence>
<dbReference type="InterPro" id="IPR001969">
    <property type="entry name" value="Aspartic_peptidase_AS"/>
</dbReference>
<dbReference type="InterPro" id="IPR001461">
    <property type="entry name" value="Aspartic_peptidase_A1"/>
</dbReference>
<feature type="domain" description="Peptidase A1" evidence="9">
    <location>
        <begin position="112"/>
        <end position="436"/>
    </location>
</feature>
<dbReference type="GO" id="GO:0006508">
    <property type="term" value="P:proteolysis"/>
    <property type="evidence" value="ECO:0007669"/>
    <property type="project" value="UniProtKB-KW"/>
</dbReference>
<dbReference type="PANTHER" id="PTHR47966">
    <property type="entry name" value="BETA-SITE APP-CLEAVING ENZYME, ISOFORM A-RELATED"/>
    <property type="match status" value="1"/>
</dbReference>
<dbReference type="PROSITE" id="PS51767">
    <property type="entry name" value="PEPTIDASE_A1"/>
    <property type="match status" value="1"/>
</dbReference>
<dbReference type="InterPro" id="IPR034164">
    <property type="entry name" value="Pepsin-like_dom"/>
</dbReference>
<dbReference type="InterPro" id="IPR021109">
    <property type="entry name" value="Peptidase_aspartic_dom_sf"/>
</dbReference>
<evidence type="ECO:0000256" key="8">
    <source>
        <dbReference type="SAM" id="SignalP"/>
    </source>
</evidence>
<dbReference type="PROSITE" id="PS00141">
    <property type="entry name" value="ASP_PROTEASE"/>
    <property type="match status" value="1"/>
</dbReference>
<comment type="similarity">
    <text evidence="1 7">Belongs to the peptidase A1 family.</text>
</comment>
<dbReference type="GO" id="GO:0004190">
    <property type="term" value="F:aspartic-type endopeptidase activity"/>
    <property type="evidence" value="ECO:0007669"/>
    <property type="project" value="UniProtKB-KW"/>
</dbReference>
<evidence type="ECO:0000256" key="3">
    <source>
        <dbReference type="ARBA" id="ARBA00022750"/>
    </source>
</evidence>
<feature type="active site" evidence="5">
    <location>
        <position position="130"/>
    </location>
</feature>
<dbReference type="SUPFAM" id="SSF50630">
    <property type="entry name" value="Acid proteases"/>
    <property type="match status" value="1"/>
</dbReference>
<evidence type="ECO:0000259" key="9">
    <source>
        <dbReference type="PROSITE" id="PS51767"/>
    </source>
</evidence>
<keyword evidence="6" id="KW-1015">Disulfide bond</keyword>
<protein>
    <submittedName>
        <fullName evidence="10">Acid protease</fullName>
    </submittedName>
</protein>
<dbReference type="FunFam" id="2.40.70.10:FF:000115">
    <property type="entry name" value="Lysosomal aspartic protease"/>
    <property type="match status" value="1"/>
</dbReference>
<keyword evidence="11" id="KW-1185">Reference proteome</keyword>
<reference evidence="10" key="1">
    <citation type="submission" date="2022-08" db="EMBL/GenBank/DDBJ databases">
        <title>A Global Phylogenomic Analysis of the Shiitake Genus Lentinula.</title>
        <authorList>
            <consortium name="DOE Joint Genome Institute"/>
            <person name="Sierra-Patev S."/>
            <person name="Min B."/>
            <person name="Naranjo-Ortiz M."/>
            <person name="Looney B."/>
            <person name="Konkel Z."/>
            <person name="Slot J.C."/>
            <person name="Sakamoto Y."/>
            <person name="Steenwyk J.L."/>
            <person name="Rokas A."/>
            <person name="Carro J."/>
            <person name="Camarero S."/>
            <person name="Ferreira P."/>
            <person name="Molpeceres G."/>
            <person name="Ruiz-Duenas F.J."/>
            <person name="Serrano A."/>
            <person name="Henrissat B."/>
            <person name="Drula E."/>
            <person name="Hughes K.W."/>
            <person name="Mata J.L."/>
            <person name="Ishikawa N.K."/>
            <person name="Vargas-Isla R."/>
            <person name="Ushijima S."/>
            <person name="Smith C.A."/>
            <person name="Ahrendt S."/>
            <person name="Andreopoulos W."/>
            <person name="He G."/>
            <person name="Labutti K."/>
            <person name="Lipzen A."/>
            <person name="Ng V."/>
            <person name="Riley R."/>
            <person name="Sandor L."/>
            <person name="Barry K."/>
            <person name="Martinez A.T."/>
            <person name="Xiao Y."/>
            <person name="Gibbons J.G."/>
            <person name="Terashima K."/>
            <person name="Grigoriev I.V."/>
            <person name="Hibbett D.S."/>
        </authorList>
    </citation>
    <scope>NUCLEOTIDE SEQUENCE</scope>
    <source>
        <strain evidence="10">JLM2183</strain>
    </source>
</reference>
<dbReference type="PANTHER" id="PTHR47966:SF57">
    <property type="entry name" value="PEPTIDASE A1 DOMAIN-CONTAINING PROTEIN"/>
    <property type="match status" value="1"/>
</dbReference>
<evidence type="ECO:0000256" key="2">
    <source>
        <dbReference type="ARBA" id="ARBA00022670"/>
    </source>
</evidence>
<evidence type="ECO:0000256" key="4">
    <source>
        <dbReference type="ARBA" id="ARBA00022801"/>
    </source>
</evidence>
<comment type="caution">
    <text evidence="10">The sequence shown here is derived from an EMBL/GenBank/DDBJ whole genome shotgun (WGS) entry which is preliminary data.</text>
</comment>
<name>A0A9W9DIK6_9AGAR</name>
<feature type="signal peptide" evidence="8">
    <location>
        <begin position="1"/>
        <end position="20"/>
    </location>
</feature>
<dbReference type="EMBL" id="JAOTPV010000021">
    <property type="protein sequence ID" value="KAJ4472239.1"/>
    <property type="molecule type" value="Genomic_DNA"/>
</dbReference>
<keyword evidence="2 7" id="KW-0645">Protease</keyword>
<evidence type="ECO:0000313" key="10">
    <source>
        <dbReference type="EMBL" id="KAJ4472239.1"/>
    </source>
</evidence>
<dbReference type="Proteomes" id="UP001150266">
    <property type="component" value="Unassembled WGS sequence"/>
</dbReference>
<keyword evidence="3 7" id="KW-0064">Aspartyl protease</keyword>
<organism evidence="10 11">
    <name type="scientific">Lentinula aciculospora</name>
    <dbReference type="NCBI Taxonomy" id="153920"/>
    <lineage>
        <taxon>Eukaryota</taxon>
        <taxon>Fungi</taxon>
        <taxon>Dikarya</taxon>
        <taxon>Basidiomycota</taxon>
        <taxon>Agaricomycotina</taxon>
        <taxon>Agaricomycetes</taxon>
        <taxon>Agaricomycetidae</taxon>
        <taxon>Agaricales</taxon>
        <taxon>Marasmiineae</taxon>
        <taxon>Omphalotaceae</taxon>
        <taxon>Lentinula</taxon>
    </lineage>
</organism>
<dbReference type="AlphaFoldDB" id="A0A9W9DIK6"/>
<feature type="active site" evidence="5">
    <location>
        <position position="309"/>
    </location>
</feature>
<keyword evidence="8" id="KW-0732">Signal</keyword>
<feature type="disulfide bond" evidence="6">
    <location>
        <begin position="143"/>
        <end position="147"/>
    </location>
</feature>
<dbReference type="CDD" id="cd05471">
    <property type="entry name" value="pepsin_like"/>
    <property type="match status" value="1"/>
</dbReference>
<proteinExistence type="inferred from homology"/>
<evidence type="ECO:0000256" key="1">
    <source>
        <dbReference type="ARBA" id="ARBA00007447"/>
    </source>
</evidence>
<dbReference type="InterPro" id="IPR033121">
    <property type="entry name" value="PEPTIDASE_A1"/>
</dbReference>
<dbReference type="Gene3D" id="2.40.70.10">
    <property type="entry name" value="Acid Proteases"/>
    <property type="match status" value="2"/>
</dbReference>
<evidence type="ECO:0000256" key="6">
    <source>
        <dbReference type="PIRSR" id="PIRSR601461-2"/>
    </source>
</evidence>
<keyword evidence="4 7" id="KW-0378">Hydrolase</keyword>
<sequence length="439" mass="45257">MRSTTFALVAFLPLINLVVGTPTSAANVKIPLSKRTSSKLADNQGVVSASALQSELTRTKSKLARGFSAFQKNTGSAHPSDTKTLASSMNFNNRKRATGADPLTDDEDGSLWQGAISVGTPPVDFTVDFDTGSSDLFLPGQNCGETCDGHTVFNTAASSTAVNQNSEASLAFGDGSTVNADIFEDTVTVAGLTATSQTVGAATQYSPGFEIDEFPPDGLMGMAFPEISVFQADPVFQTLIAQGAVTASEFGVKLAATGSELFLGGVDTALFQGDFTTNPVSPVGFWQIDLQAVNVNGEAAVSGLSAIVDTGTTLIVGDTDNVTTFYAAIPGSKDASATVGAGFFTVPCDDIPSVSLTFGGTEFSISPDTFNLGLVSAGSSDCVGGVSAADLGGNYLVLIHTQNNTERNSDFWVAGDVFLQNVYTSFDVGNTQVGFATLA</sequence>
<evidence type="ECO:0000256" key="5">
    <source>
        <dbReference type="PIRSR" id="PIRSR601461-1"/>
    </source>
</evidence>
<evidence type="ECO:0000256" key="7">
    <source>
        <dbReference type="RuleBase" id="RU000454"/>
    </source>
</evidence>
<dbReference type="OrthoDB" id="15189at2759"/>